<dbReference type="InterPro" id="IPR012337">
    <property type="entry name" value="RNaseH-like_sf"/>
</dbReference>
<sequence length="93" mass="10966">MIRVDNGPEFISRKLDLWCKDNNLTLAFIQPGKPTQNAYIERLNGSIRSELLNAYIFKTLSEVREKTQQWKYDYNHNRPHKSLGYKTPVELLP</sequence>
<dbReference type="GO" id="GO:0015074">
    <property type="term" value="P:DNA integration"/>
    <property type="evidence" value="ECO:0007669"/>
    <property type="project" value="InterPro"/>
</dbReference>
<name>A0A521AVQ9_9BACT</name>
<evidence type="ECO:0000259" key="1">
    <source>
        <dbReference type="PROSITE" id="PS50994"/>
    </source>
</evidence>
<evidence type="ECO:0000313" key="3">
    <source>
        <dbReference type="Proteomes" id="UP000317593"/>
    </source>
</evidence>
<dbReference type="PROSITE" id="PS50994">
    <property type="entry name" value="INTEGRASE"/>
    <property type="match status" value="1"/>
</dbReference>
<dbReference type="SUPFAM" id="SSF53098">
    <property type="entry name" value="Ribonuclease H-like"/>
    <property type="match status" value="1"/>
</dbReference>
<organism evidence="2 3">
    <name type="scientific">Fodinibius sediminis</name>
    <dbReference type="NCBI Taxonomy" id="1214077"/>
    <lineage>
        <taxon>Bacteria</taxon>
        <taxon>Pseudomonadati</taxon>
        <taxon>Balneolota</taxon>
        <taxon>Balneolia</taxon>
        <taxon>Balneolales</taxon>
        <taxon>Balneolaceae</taxon>
        <taxon>Fodinibius</taxon>
    </lineage>
</organism>
<protein>
    <submittedName>
        <fullName evidence="2">Integrase core domain-containing protein</fullName>
    </submittedName>
</protein>
<dbReference type="PANTHER" id="PTHR47515">
    <property type="entry name" value="LOW CALCIUM RESPONSE LOCUS PROTEIN T"/>
    <property type="match status" value="1"/>
</dbReference>
<proteinExistence type="predicted"/>
<dbReference type="Proteomes" id="UP000317593">
    <property type="component" value="Unassembled WGS sequence"/>
</dbReference>
<accession>A0A521AVQ9</accession>
<dbReference type="InterPro" id="IPR036397">
    <property type="entry name" value="RNaseH_sf"/>
</dbReference>
<gene>
    <name evidence="2" type="ORF">SAMN06265218_101418</name>
</gene>
<dbReference type="EMBL" id="FXTH01000001">
    <property type="protein sequence ID" value="SMO38897.1"/>
    <property type="molecule type" value="Genomic_DNA"/>
</dbReference>
<dbReference type="Gene3D" id="3.30.420.10">
    <property type="entry name" value="Ribonuclease H-like superfamily/Ribonuclease H"/>
    <property type="match status" value="1"/>
</dbReference>
<reference evidence="2 3" key="1">
    <citation type="submission" date="2017-05" db="EMBL/GenBank/DDBJ databases">
        <authorList>
            <person name="Varghese N."/>
            <person name="Submissions S."/>
        </authorList>
    </citation>
    <scope>NUCLEOTIDE SEQUENCE [LARGE SCALE GENOMIC DNA]</scope>
    <source>
        <strain evidence="2 3">DSM 21194</strain>
    </source>
</reference>
<dbReference type="InterPro" id="IPR001584">
    <property type="entry name" value="Integrase_cat-core"/>
</dbReference>
<dbReference type="GO" id="GO:0003676">
    <property type="term" value="F:nucleic acid binding"/>
    <property type="evidence" value="ECO:0007669"/>
    <property type="project" value="InterPro"/>
</dbReference>
<feature type="domain" description="Integrase catalytic" evidence="1">
    <location>
        <begin position="1"/>
        <end position="93"/>
    </location>
</feature>
<keyword evidence="3" id="KW-1185">Reference proteome</keyword>
<dbReference type="Pfam" id="PF13683">
    <property type="entry name" value="rve_3"/>
    <property type="match status" value="1"/>
</dbReference>
<dbReference type="AlphaFoldDB" id="A0A521AVQ9"/>
<evidence type="ECO:0000313" key="2">
    <source>
        <dbReference type="EMBL" id="SMO38897.1"/>
    </source>
</evidence>
<dbReference type="PANTHER" id="PTHR47515:SF2">
    <property type="entry name" value="INTEGRASE CORE DOMAIN PROTEIN"/>
    <property type="match status" value="1"/>
</dbReference>